<dbReference type="PANTHER" id="PTHR43301">
    <property type="entry name" value="ARABINAN ENDO-1,5-ALPHA-L-ARABINOSIDASE"/>
    <property type="match status" value="1"/>
</dbReference>
<evidence type="ECO:0000256" key="2">
    <source>
        <dbReference type="ARBA" id="ARBA00009865"/>
    </source>
</evidence>
<evidence type="ECO:0000313" key="9">
    <source>
        <dbReference type="EMBL" id="SFL48307.1"/>
    </source>
</evidence>
<dbReference type="GO" id="GO:0046558">
    <property type="term" value="F:arabinan endo-1,5-alpha-L-arabinosidase activity"/>
    <property type="evidence" value="ECO:0007669"/>
    <property type="project" value="UniProtKB-EC"/>
</dbReference>
<feature type="binding site" evidence="7">
    <location>
        <position position="120"/>
    </location>
    <ligand>
        <name>substrate</name>
    </ligand>
</feature>
<dbReference type="SUPFAM" id="SSF75005">
    <property type="entry name" value="Arabinanase/levansucrase/invertase"/>
    <property type="match status" value="1"/>
</dbReference>
<dbReference type="UniPathway" id="UPA00667"/>
<evidence type="ECO:0000256" key="8">
    <source>
        <dbReference type="PIRSR" id="PIRSR606710-2"/>
    </source>
</evidence>
<dbReference type="EC" id="3.2.1.99" evidence="5"/>
<keyword evidence="3 5" id="KW-0378">Hydrolase</keyword>
<evidence type="ECO:0000256" key="1">
    <source>
        <dbReference type="ARBA" id="ARBA00004834"/>
    </source>
</evidence>
<dbReference type="InterPro" id="IPR006710">
    <property type="entry name" value="Glyco_hydro_43"/>
</dbReference>
<organism evidence="9 10">
    <name type="scientific">Salibacterium qingdaonense</name>
    <dbReference type="NCBI Taxonomy" id="266892"/>
    <lineage>
        <taxon>Bacteria</taxon>
        <taxon>Bacillati</taxon>
        <taxon>Bacillota</taxon>
        <taxon>Bacilli</taxon>
        <taxon>Bacillales</taxon>
        <taxon>Bacillaceae</taxon>
    </lineage>
</organism>
<comment type="similarity">
    <text evidence="2 5">Belongs to the glycosyl hydrolase 43 family.</text>
</comment>
<dbReference type="OrthoDB" id="9801455at2"/>
<dbReference type="EMBL" id="FOTY01000001">
    <property type="protein sequence ID" value="SFL48307.1"/>
    <property type="molecule type" value="Genomic_DNA"/>
</dbReference>
<feature type="binding site" evidence="7">
    <location>
        <begin position="155"/>
        <end position="158"/>
    </location>
    <ligand>
        <name>substrate</name>
    </ligand>
</feature>
<evidence type="ECO:0000256" key="6">
    <source>
        <dbReference type="PIRSR" id="PIRSR026534-1"/>
    </source>
</evidence>
<dbReference type="RefSeq" id="WP_090925133.1">
    <property type="nucleotide sequence ID" value="NZ_FOTY01000001.1"/>
</dbReference>
<dbReference type="CDD" id="cd18829">
    <property type="entry name" value="GH43_BsArb43A-like"/>
    <property type="match status" value="1"/>
</dbReference>
<evidence type="ECO:0000256" key="3">
    <source>
        <dbReference type="ARBA" id="ARBA00022801"/>
    </source>
</evidence>
<dbReference type="Proteomes" id="UP000199668">
    <property type="component" value="Unassembled WGS sequence"/>
</dbReference>
<feature type="binding site" evidence="7">
    <location>
        <begin position="175"/>
        <end position="177"/>
    </location>
    <ligand>
        <name>substrate</name>
    </ligand>
</feature>
<evidence type="ECO:0000256" key="4">
    <source>
        <dbReference type="ARBA" id="ARBA00023295"/>
    </source>
</evidence>
<feature type="active site" description="Proton donor" evidence="6">
    <location>
        <position position="210"/>
    </location>
</feature>
<dbReference type="InterPro" id="IPR023296">
    <property type="entry name" value="Glyco_hydro_beta-prop_sf"/>
</dbReference>
<accession>A0A1I4I2I8</accession>
<feature type="binding site" evidence="7">
    <location>
        <position position="42"/>
    </location>
    <ligand>
        <name>substrate</name>
    </ligand>
</feature>
<dbReference type="PIRSF" id="PIRSF026534">
    <property type="entry name" value="Endo_alpha-L-arabinosidase"/>
    <property type="match status" value="1"/>
</dbReference>
<feature type="active site" description="Proton acceptor" evidence="6">
    <location>
        <position position="42"/>
    </location>
</feature>
<sequence>MKSKRVKGTVLSLGVLIGGLVVYQMDADAAHWNVEEDTIAHDPTLIRENGTWYTFYTGEGLQLTASGNGMNWNLQDPVFDEPLDWWDNYAPEQNYNDIWAPDISRYNGKYWLYYSVSSFGSNDSAIGLVSSDSIQNGNWTDEGVVVHSSAGDNFNAIDPNMTVDENGDPWLAYGSYWSGLKLTRLNENTMKPEGEVHSIAQREVNDRSIENPMITYRDGSYYLFASIDYCCQGADSTYKIVVGRSDSITGPYVDRTGVPMMEGGGTLIDSGNEKWAGPGGQFVYQNRIIARHAYDTEDDGAPKLLISDLQWDAEGWPYY</sequence>
<dbReference type="Gene3D" id="2.115.10.20">
    <property type="entry name" value="Glycosyl hydrolase domain, family 43"/>
    <property type="match status" value="1"/>
</dbReference>
<evidence type="ECO:0000256" key="7">
    <source>
        <dbReference type="PIRSR" id="PIRSR026534-2"/>
    </source>
</evidence>
<comment type="pathway">
    <text evidence="1 5">Glycan metabolism; L-arabinan degradation.</text>
</comment>
<feature type="site" description="Important for catalytic activity, responsible for pKa modulation of the active site Glu and correct orientation of both the proton donor and substrate" evidence="8">
    <location>
        <position position="158"/>
    </location>
</feature>
<evidence type="ECO:0000313" key="10">
    <source>
        <dbReference type="Proteomes" id="UP000199668"/>
    </source>
</evidence>
<reference evidence="9 10" key="1">
    <citation type="submission" date="2016-10" db="EMBL/GenBank/DDBJ databases">
        <authorList>
            <person name="de Groot N.N."/>
        </authorList>
    </citation>
    <scope>NUCLEOTIDE SEQUENCE [LARGE SCALE GENOMIC DNA]</scope>
    <source>
        <strain evidence="9 10">CGMCC 1.6134</strain>
    </source>
</reference>
<name>A0A1I4I2I8_9BACI</name>
<dbReference type="PANTHER" id="PTHR43301:SF3">
    <property type="entry name" value="ARABINAN ENDO-1,5-ALPHA-L-ARABINOSIDASE A-RELATED"/>
    <property type="match status" value="1"/>
</dbReference>
<dbReference type="AlphaFoldDB" id="A0A1I4I2I8"/>
<keyword evidence="10" id="KW-1185">Reference proteome</keyword>
<dbReference type="InterPro" id="IPR050727">
    <property type="entry name" value="GH43_arabinanases"/>
</dbReference>
<keyword evidence="4 5" id="KW-0326">Glycosidase</keyword>
<dbReference type="GO" id="GO:0031222">
    <property type="term" value="P:arabinan catabolic process"/>
    <property type="evidence" value="ECO:0007669"/>
    <property type="project" value="UniProtKB-UniPathway"/>
</dbReference>
<dbReference type="InterPro" id="IPR016840">
    <property type="entry name" value="Glyco_hydro_43_endo_a_Ara-ase"/>
</dbReference>
<dbReference type="Pfam" id="PF04616">
    <property type="entry name" value="Glyco_hydro_43"/>
    <property type="match status" value="1"/>
</dbReference>
<dbReference type="STRING" id="266892.SAMN04488054_101160"/>
<protein>
    <recommendedName>
        <fullName evidence="5">Endo-alpha-(1-&gt;5)-L-arabinanase</fullName>
        <ecNumber evidence="5">3.2.1.99</ecNumber>
    </recommendedName>
</protein>
<evidence type="ECO:0000256" key="5">
    <source>
        <dbReference type="PIRNR" id="PIRNR026534"/>
    </source>
</evidence>
<comment type="catalytic activity">
    <reaction evidence="5">
        <text>Endohydrolysis of (1-&gt;5)-alpha-arabinofuranosidic linkages in (1-&gt;5)-arabinans.</text>
        <dbReference type="EC" id="3.2.1.99"/>
    </reaction>
</comment>
<proteinExistence type="inferred from homology"/>
<gene>
    <name evidence="9" type="ORF">SAMN04488054_101160</name>
</gene>